<dbReference type="PANTHER" id="PTHR15549">
    <property type="entry name" value="PAIRED IMMUNOGLOBULIN-LIKE TYPE 2 RECEPTOR"/>
    <property type="match status" value="1"/>
</dbReference>
<gene>
    <name evidence="8" type="ORF">EIP91_005731</name>
</gene>
<keyword evidence="9" id="KW-1185">Reference proteome</keyword>
<evidence type="ECO:0000313" key="8">
    <source>
        <dbReference type="EMBL" id="TCD69907.1"/>
    </source>
</evidence>
<dbReference type="OrthoDB" id="2591431at2759"/>
<dbReference type="InterPro" id="IPR051694">
    <property type="entry name" value="Immunoregulatory_rcpt-like"/>
</dbReference>
<evidence type="ECO:0000256" key="5">
    <source>
        <dbReference type="SAM" id="MobiDB-lite"/>
    </source>
</evidence>
<comment type="caution">
    <text evidence="8">The sequence shown here is derived from an EMBL/GenBank/DDBJ whole genome shotgun (WGS) entry which is preliminary data.</text>
</comment>
<evidence type="ECO:0000256" key="4">
    <source>
        <dbReference type="ARBA" id="ARBA00023136"/>
    </source>
</evidence>
<evidence type="ECO:0000256" key="1">
    <source>
        <dbReference type="ARBA" id="ARBA00004167"/>
    </source>
</evidence>
<dbReference type="GO" id="GO:0016020">
    <property type="term" value="C:membrane"/>
    <property type="evidence" value="ECO:0007669"/>
    <property type="project" value="UniProtKB-SubCell"/>
</dbReference>
<evidence type="ECO:0000313" key="9">
    <source>
        <dbReference type="Proteomes" id="UP000292702"/>
    </source>
</evidence>
<proteinExistence type="predicted"/>
<reference evidence="8 9" key="1">
    <citation type="submission" date="2018-11" db="EMBL/GenBank/DDBJ databases">
        <title>Genome assembly of Steccherinum ochraceum LE-BIN_3174, the white-rot fungus of the Steccherinaceae family (The Residual Polyporoid clade, Polyporales, Basidiomycota).</title>
        <authorList>
            <person name="Fedorova T.V."/>
            <person name="Glazunova O.A."/>
            <person name="Landesman E.O."/>
            <person name="Moiseenko K.V."/>
            <person name="Psurtseva N.V."/>
            <person name="Savinova O.S."/>
            <person name="Shakhova N.V."/>
            <person name="Tyazhelova T.V."/>
            <person name="Vasina D.V."/>
        </authorList>
    </citation>
    <scope>NUCLEOTIDE SEQUENCE [LARGE SCALE GENOMIC DNA]</scope>
    <source>
        <strain evidence="8 9">LE-BIN_3174</strain>
    </source>
</reference>
<feature type="region of interest" description="Disordered" evidence="5">
    <location>
        <begin position="220"/>
        <end position="251"/>
    </location>
</feature>
<evidence type="ECO:0000256" key="3">
    <source>
        <dbReference type="ARBA" id="ARBA00022989"/>
    </source>
</evidence>
<keyword evidence="7" id="KW-0732">Signal</keyword>
<keyword evidence="3 6" id="KW-1133">Transmembrane helix</keyword>
<name>A0A4V2MXF4_9APHY</name>
<organism evidence="8 9">
    <name type="scientific">Steccherinum ochraceum</name>
    <dbReference type="NCBI Taxonomy" id="92696"/>
    <lineage>
        <taxon>Eukaryota</taxon>
        <taxon>Fungi</taxon>
        <taxon>Dikarya</taxon>
        <taxon>Basidiomycota</taxon>
        <taxon>Agaricomycotina</taxon>
        <taxon>Agaricomycetes</taxon>
        <taxon>Polyporales</taxon>
        <taxon>Steccherinaceae</taxon>
        <taxon>Steccherinum</taxon>
    </lineage>
</organism>
<sequence>MQIRLGPLPTVLLFNLFAFAHAANFTFDYGDAASCSPFEVSWSGGSPPFQLTLIPVFGTPRFVDIPASNFNNGKGSFSTPIPFPKDQKVLVSMSDASGQGSGGTSDVITVGDALGGKTCNTTDPGVDFFFDLNTALNQCRPFTFSGFDGAVQPVTITGVIPDGSTFILKPPTGPTSFDWLANVKAGTSILFMLSDSKGRKGGSSDVKVVGVSDDNTCLSSSSPATASAAPSHTSTASPTTTSGANSGASSPSKSNVGLIAGLVIAGVFVVAVIGVIVWFMRRRRNHGQFGHRVDLMDPPPGPADEHTAPPIQPYPFAMTTRASTHTGTVSYGAPPLSASSHHLLSEQGSELGGPLTNPYSVYSGGSSVDGRTPGQPYHDDPGYDAVGSASSRPRAPSTTTSGSGKGRSKAEIAGLSPFKPARFIVHTDLEEATPPDEGEEVIELPPQYSESRTPIAALSSPHATTPGIALTPATPASPQPPRDLLR</sequence>
<feature type="region of interest" description="Disordered" evidence="5">
    <location>
        <begin position="338"/>
        <end position="413"/>
    </location>
</feature>
<feature type="compositionally biased region" description="Pro residues" evidence="5">
    <location>
        <begin position="475"/>
        <end position="486"/>
    </location>
</feature>
<feature type="region of interest" description="Disordered" evidence="5">
    <location>
        <begin position="449"/>
        <end position="486"/>
    </location>
</feature>
<dbReference type="STRING" id="92696.A0A4V2MXF4"/>
<keyword evidence="2 6" id="KW-0812">Transmembrane</keyword>
<feature type="signal peptide" evidence="7">
    <location>
        <begin position="1"/>
        <end position="22"/>
    </location>
</feature>
<evidence type="ECO:0000256" key="6">
    <source>
        <dbReference type="SAM" id="Phobius"/>
    </source>
</evidence>
<feature type="transmembrane region" description="Helical" evidence="6">
    <location>
        <begin position="256"/>
        <end position="279"/>
    </location>
</feature>
<feature type="compositionally biased region" description="Low complexity" evidence="5">
    <location>
        <begin position="359"/>
        <end position="368"/>
    </location>
</feature>
<dbReference type="PANTHER" id="PTHR15549:SF26">
    <property type="entry name" value="AXIAL BUDDING PATTERN PROTEIN 2-RELATED"/>
    <property type="match status" value="1"/>
</dbReference>
<keyword evidence="4 6" id="KW-0472">Membrane</keyword>
<dbReference type="GO" id="GO:0071944">
    <property type="term" value="C:cell periphery"/>
    <property type="evidence" value="ECO:0007669"/>
    <property type="project" value="UniProtKB-ARBA"/>
</dbReference>
<comment type="subcellular location">
    <subcellularLocation>
        <location evidence="1">Membrane</location>
        <topology evidence="1">Single-pass membrane protein</topology>
    </subcellularLocation>
</comment>
<dbReference type="EMBL" id="RWJN01000031">
    <property type="protein sequence ID" value="TCD69907.1"/>
    <property type="molecule type" value="Genomic_DNA"/>
</dbReference>
<evidence type="ECO:0000256" key="2">
    <source>
        <dbReference type="ARBA" id="ARBA00022692"/>
    </source>
</evidence>
<evidence type="ECO:0000256" key="7">
    <source>
        <dbReference type="SAM" id="SignalP"/>
    </source>
</evidence>
<protein>
    <submittedName>
        <fullName evidence="8">Uncharacterized protein</fullName>
    </submittedName>
</protein>
<accession>A0A4V2MXF4</accession>
<dbReference type="AlphaFoldDB" id="A0A4V2MXF4"/>
<feature type="chain" id="PRO_5020506489" evidence="7">
    <location>
        <begin position="23"/>
        <end position="486"/>
    </location>
</feature>
<feature type="compositionally biased region" description="Low complexity" evidence="5">
    <location>
        <begin position="387"/>
        <end position="402"/>
    </location>
</feature>
<dbReference type="Proteomes" id="UP000292702">
    <property type="component" value="Unassembled WGS sequence"/>
</dbReference>
<dbReference type="CDD" id="cd12087">
    <property type="entry name" value="TM_EGFR-like"/>
    <property type="match status" value="1"/>
</dbReference>